<comment type="caution">
    <text evidence="1">The sequence shown here is derived from an EMBL/GenBank/DDBJ whole genome shotgun (WGS) entry which is preliminary data.</text>
</comment>
<sequence length="106" mass="11534">MALNEDRAAAGGWDHELDPEEWLWLTGVDYVSGWRVARDAAAGVNTLLAECGVERTELRAVAATDAEGRGFVKLVGLPQGWLRLEELLRIAATGDANTPCRATDQR</sequence>
<reference evidence="1 2" key="1">
    <citation type="submission" date="2019-06" db="EMBL/GenBank/DDBJ databases">
        <title>Sequencing the genomes of 1000 actinobacteria strains.</title>
        <authorList>
            <person name="Klenk H.-P."/>
        </authorList>
    </citation>
    <scope>NUCLEOTIDE SEQUENCE [LARGE SCALE GENOMIC DNA]</scope>
    <source>
        <strain evidence="1 2">DSM 44826</strain>
    </source>
</reference>
<dbReference type="AlphaFoldDB" id="A0A561UL18"/>
<proteinExistence type="predicted"/>
<name>A0A561UL18_9ACTN</name>
<protein>
    <submittedName>
        <fullName evidence="1">Uncharacterized protein</fullName>
    </submittedName>
</protein>
<dbReference type="Proteomes" id="UP000317940">
    <property type="component" value="Unassembled WGS sequence"/>
</dbReference>
<dbReference type="EMBL" id="VIWT01000001">
    <property type="protein sequence ID" value="TWG00050.1"/>
    <property type="molecule type" value="Genomic_DNA"/>
</dbReference>
<dbReference type="OrthoDB" id="4351011at2"/>
<evidence type="ECO:0000313" key="2">
    <source>
        <dbReference type="Proteomes" id="UP000317940"/>
    </source>
</evidence>
<evidence type="ECO:0000313" key="1">
    <source>
        <dbReference type="EMBL" id="TWG00050.1"/>
    </source>
</evidence>
<dbReference type="RefSeq" id="WP_145906210.1">
    <property type="nucleotide sequence ID" value="NZ_BAAAMZ010000026.1"/>
</dbReference>
<organism evidence="1 2">
    <name type="scientific">Kitasatospora viridis</name>
    <dbReference type="NCBI Taxonomy" id="281105"/>
    <lineage>
        <taxon>Bacteria</taxon>
        <taxon>Bacillati</taxon>
        <taxon>Actinomycetota</taxon>
        <taxon>Actinomycetes</taxon>
        <taxon>Kitasatosporales</taxon>
        <taxon>Streptomycetaceae</taxon>
        <taxon>Kitasatospora</taxon>
    </lineage>
</organism>
<keyword evidence="2" id="KW-1185">Reference proteome</keyword>
<accession>A0A561UL18</accession>
<gene>
    <name evidence="1" type="ORF">FHX73_113916</name>
</gene>